<evidence type="ECO:0000259" key="13">
    <source>
        <dbReference type="Pfam" id="PF02223"/>
    </source>
</evidence>
<dbReference type="SUPFAM" id="SSF52540">
    <property type="entry name" value="P-loop containing nucleoside triphosphate hydrolases"/>
    <property type="match status" value="1"/>
</dbReference>
<feature type="domain" description="Thymidylate kinase-like" evidence="13">
    <location>
        <begin position="8"/>
        <end position="195"/>
    </location>
</feature>
<comment type="function">
    <text evidence="11 12">Phosphorylation of dTMP to form dTDP in both de novo and salvage pathways of dTTP synthesis.</text>
</comment>
<evidence type="ECO:0000313" key="15">
    <source>
        <dbReference type="Proteomes" id="UP000003936"/>
    </source>
</evidence>
<dbReference type="FunFam" id="3.40.50.300:FF:000225">
    <property type="entry name" value="Thymidylate kinase"/>
    <property type="match status" value="1"/>
</dbReference>
<dbReference type="RefSeq" id="WP_014888488.1">
    <property type="nucleotide sequence ID" value="NC_018419.1"/>
</dbReference>
<evidence type="ECO:0000256" key="4">
    <source>
        <dbReference type="ARBA" id="ARBA00022679"/>
    </source>
</evidence>
<dbReference type="GO" id="GO:0005524">
    <property type="term" value="F:ATP binding"/>
    <property type="evidence" value="ECO:0007669"/>
    <property type="project" value="UniProtKB-UniRule"/>
</dbReference>
<dbReference type="AlphaFoldDB" id="J3VTA3"/>
<keyword evidence="7 12" id="KW-0418">Kinase</keyword>
<keyword evidence="4 12" id="KW-0808">Transferase</keyword>
<dbReference type="GO" id="GO:0006235">
    <property type="term" value="P:dTTP biosynthetic process"/>
    <property type="evidence" value="ECO:0007669"/>
    <property type="project" value="UniProtKB-UniRule"/>
</dbReference>
<dbReference type="Pfam" id="PF02223">
    <property type="entry name" value="Thymidylate_kin"/>
    <property type="match status" value="1"/>
</dbReference>
<dbReference type="PANTHER" id="PTHR10344:SF4">
    <property type="entry name" value="UMP-CMP KINASE 2, MITOCHONDRIAL"/>
    <property type="match status" value="1"/>
</dbReference>
<evidence type="ECO:0000256" key="3">
    <source>
        <dbReference type="ARBA" id="ARBA00017144"/>
    </source>
</evidence>
<dbReference type="GO" id="GO:0004798">
    <property type="term" value="F:dTMP kinase activity"/>
    <property type="evidence" value="ECO:0007669"/>
    <property type="project" value="UniProtKB-UniRule"/>
</dbReference>
<keyword evidence="8 12" id="KW-0067">ATP-binding</keyword>
<dbReference type="KEGG" id="sect:A359_08250"/>
<dbReference type="EC" id="2.7.4.9" evidence="2 12"/>
<evidence type="ECO:0000256" key="11">
    <source>
        <dbReference type="ARBA" id="ARBA00057735"/>
    </source>
</evidence>
<keyword evidence="6 12" id="KW-0547">Nucleotide-binding</keyword>
<evidence type="ECO:0000256" key="7">
    <source>
        <dbReference type="ARBA" id="ARBA00022777"/>
    </source>
</evidence>
<dbReference type="GO" id="GO:0005829">
    <property type="term" value="C:cytosol"/>
    <property type="evidence" value="ECO:0007669"/>
    <property type="project" value="TreeGrafter"/>
</dbReference>
<dbReference type="PANTHER" id="PTHR10344">
    <property type="entry name" value="THYMIDYLATE KINASE"/>
    <property type="match status" value="1"/>
</dbReference>
<accession>J3VTA3</accession>
<dbReference type="InterPro" id="IPR027417">
    <property type="entry name" value="P-loop_NTPase"/>
</dbReference>
<dbReference type="InterPro" id="IPR018095">
    <property type="entry name" value="Thymidylate_kin_CS"/>
</dbReference>
<dbReference type="PROSITE" id="PS01331">
    <property type="entry name" value="THYMIDYLATE_KINASE"/>
    <property type="match status" value="1"/>
</dbReference>
<keyword evidence="15" id="KW-1185">Reference proteome</keyword>
<evidence type="ECO:0000256" key="9">
    <source>
        <dbReference type="ARBA" id="ARBA00029962"/>
    </source>
</evidence>
<dbReference type="GO" id="GO:0006233">
    <property type="term" value="P:dTDP biosynthetic process"/>
    <property type="evidence" value="ECO:0007669"/>
    <property type="project" value="InterPro"/>
</dbReference>
<evidence type="ECO:0000256" key="8">
    <source>
        <dbReference type="ARBA" id="ARBA00022840"/>
    </source>
</evidence>
<evidence type="ECO:0000256" key="1">
    <source>
        <dbReference type="ARBA" id="ARBA00009776"/>
    </source>
</evidence>
<dbReference type="InterPro" id="IPR018094">
    <property type="entry name" value="Thymidylate_kinase"/>
</dbReference>
<dbReference type="Proteomes" id="UP000003936">
    <property type="component" value="Chromosome"/>
</dbReference>
<feature type="binding site" evidence="12">
    <location>
        <begin position="10"/>
        <end position="17"/>
    </location>
    <ligand>
        <name>ATP</name>
        <dbReference type="ChEBI" id="CHEBI:30616"/>
    </ligand>
</feature>
<evidence type="ECO:0000256" key="5">
    <source>
        <dbReference type="ARBA" id="ARBA00022727"/>
    </source>
</evidence>
<gene>
    <name evidence="12" type="primary">tmk</name>
    <name evidence="14" type="ORF">A359_08250</name>
</gene>
<dbReference type="HAMAP" id="MF_00165">
    <property type="entry name" value="Thymidylate_kinase"/>
    <property type="match status" value="1"/>
</dbReference>
<organism evidence="14 15">
    <name type="scientific">secondary endosymbiont of Ctenarytaina eucalypti</name>
    <dbReference type="NCBI Taxonomy" id="1199245"/>
    <lineage>
        <taxon>Bacteria</taxon>
        <taxon>Pseudomonadati</taxon>
        <taxon>Pseudomonadota</taxon>
        <taxon>Gammaproteobacteria</taxon>
        <taxon>Enterobacterales</taxon>
        <taxon>Enterobacteriaceae</taxon>
        <taxon>aphid secondary symbionts</taxon>
    </lineage>
</organism>
<proteinExistence type="inferred from homology"/>
<reference evidence="14 15" key="1">
    <citation type="journal article" date="2012" name="Mol. Biol. Evol.">
        <title>Genome reduction and co-evolution between the primary and secondary bacterial symbionts of psyllids.</title>
        <authorList>
            <person name="Sloan D.B."/>
            <person name="Moran N.A."/>
        </authorList>
    </citation>
    <scope>NUCLEOTIDE SEQUENCE [LARGE SCALE GENOMIC DNA]</scope>
    <source>
        <strain evidence="14">Ceuc_S</strain>
    </source>
</reference>
<dbReference type="Gene3D" id="3.40.50.300">
    <property type="entry name" value="P-loop containing nucleotide triphosphate hydrolases"/>
    <property type="match status" value="1"/>
</dbReference>
<evidence type="ECO:0000256" key="2">
    <source>
        <dbReference type="ARBA" id="ARBA00012980"/>
    </source>
</evidence>
<dbReference type="HOGENOM" id="CLU_049131_0_1_6"/>
<sequence length="213" mass="23371">MNSKFIVIEGLEGAGKSSAIGAVVDVLRQQGIRDVVLTREPGSTPVAEVLRTLIKDGAGNESVTNLAELLMLYAARVQLVEQVIKPALARGNWVVGDRHDLSTHAYQGAGRGINARFLQALREAVLGNFYPDLTLYLDILPEDGLARVRSRAQPDRIEVQPLAFFERARSGYQSRAAVDERIVTIDASPPLDVVTTVVRARLMEWLRAQTETP</sequence>
<dbReference type="PATRIC" id="fig|1199245.3.peg.944"/>
<comment type="similarity">
    <text evidence="1 12">Belongs to the thymidylate kinase family.</text>
</comment>
<keyword evidence="5 12" id="KW-0545">Nucleotide biosynthesis</keyword>
<dbReference type="EMBL" id="CP003546">
    <property type="protein sequence ID" value="AFP85191.1"/>
    <property type="molecule type" value="Genomic_DNA"/>
</dbReference>
<dbReference type="InterPro" id="IPR039430">
    <property type="entry name" value="Thymidylate_kin-like_dom"/>
</dbReference>
<comment type="catalytic activity">
    <reaction evidence="10 12">
        <text>dTMP + ATP = dTDP + ADP</text>
        <dbReference type="Rhea" id="RHEA:13517"/>
        <dbReference type="ChEBI" id="CHEBI:30616"/>
        <dbReference type="ChEBI" id="CHEBI:58369"/>
        <dbReference type="ChEBI" id="CHEBI:63528"/>
        <dbReference type="ChEBI" id="CHEBI:456216"/>
        <dbReference type="EC" id="2.7.4.9"/>
    </reaction>
</comment>
<evidence type="ECO:0000256" key="10">
    <source>
        <dbReference type="ARBA" id="ARBA00048743"/>
    </source>
</evidence>
<name>J3VTA3_9ENTR</name>
<dbReference type="CDD" id="cd01672">
    <property type="entry name" value="TMPK"/>
    <property type="match status" value="1"/>
</dbReference>
<protein>
    <recommendedName>
        <fullName evidence="3 12">Thymidylate kinase</fullName>
        <ecNumber evidence="2 12">2.7.4.9</ecNumber>
    </recommendedName>
    <alternativeName>
        <fullName evidence="9 12">dTMP kinase</fullName>
    </alternativeName>
</protein>
<dbReference type="STRING" id="1199245.A359_08250"/>
<evidence type="ECO:0000256" key="6">
    <source>
        <dbReference type="ARBA" id="ARBA00022741"/>
    </source>
</evidence>
<evidence type="ECO:0000256" key="12">
    <source>
        <dbReference type="HAMAP-Rule" id="MF_00165"/>
    </source>
</evidence>
<dbReference type="OrthoDB" id="9774907at2"/>
<evidence type="ECO:0000313" key="14">
    <source>
        <dbReference type="EMBL" id="AFP85191.1"/>
    </source>
</evidence>
<dbReference type="NCBIfam" id="TIGR00041">
    <property type="entry name" value="DTMP_kinase"/>
    <property type="match status" value="1"/>
</dbReference>
<dbReference type="GO" id="GO:0006227">
    <property type="term" value="P:dUDP biosynthetic process"/>
    <property type="evidence" value="ECO:0007669"/>
    <property type="project" value="TreeGrafter"/>
</dbReference>